<feature type="binding site" evidence="1">
    <location>
        <position position="36"/>
    </location>
    <ligand>
        <name>Zn(2+)</name>
        <dbReference type="ChEBI" id="CHEBI:29105"/>
    </ligand>
</feature>
<proteinExistence type="inferred from homology"/>
<accession>A0A109W453</accession>
<dbReference type="InterPro" id="IPR038366">
    <property type="entry name" value="Znf_CppX_C4_sf"/>
</dbReference>
<dbReference type="GO" id="GO:0006457">
    <property type="term" value="P:protein folding"/>
    <property type="evidence" value="ECO:0007669"/>
    <property type="project" value="UniProtKB-UniRule"/>
</dbReference>
<name>A0A109W453_9BACT</name>
<dbReference type="Proteomes" id="UP000069241">
    <property type="component" value="Chromosome"/>
</dbReference>
<dbReference type="GO" id="GO:0008270">
    <property type="term" value="F:zinc ion binding"/>
    <property type="evidence" value="ECO:0007669"/>
    <property type="project" value="UniProtKB-UniRule"/>
</dbReference>
<keyword evidence="1" id="KW-0862">Zinc</keyword>
<dbReference type="RefSeq" id="WP_062252153.1">
    <property type="nucleotide sequence ID" value="NZ_CP014229.1"/>
</dbReference>
<dbReference type="AlphaFoldDB" id="A0A109W453"/>
<dbReference type="EMBL" id="CP014229">
    <property type="protein sequence ID" value="AMD89839.1"/>
    <property type="molecule type" value="Genomic_DNA"/>
</dbReference>
<feature type="domain" description="ClpX-type ZB" evidence="2">
    <location>
        <begin position="1"/>
        <end position="55"/>
    </location>
</feature>
<sequence length="68" mass="7100">MKSPTGQLYCDFCGKGEEACDHLIVSDPLGPGCAICSKCVLECTQILIDSAGKAERHFLGRPAASGAE</sequence>
<feature type="binding site" evidence="1">
    <location>
        <position position="39"/>
    </location>
    <ligand>
        <name>Zn(2+)</name>
        <dbReference type="ChEBI" id="CHEBI:29105"/>
    </ligand>
</feature>
<dbReference type="PROSITE" id="PS51902">
    <property type="entry name" value="CLPX_ZB"/>
    <property type="match status" value="1"/>
</dbReference>
<dbReference type="SMART" id="SM00994">
    <property type="entry name" value="zf-C4_ClpX"/>
    <property type="match status" value="1"/>
</dbReference>
<feature type="binding site" evidence="1">
    <location>
        <position position="10"/>
    </location>
    <ligand>
        <name>Zn(2+)</name>
        <dbReference type="ChEBI" id="CHEBI:29105"/>
    </ligand>
</feature>
<feature type="binding site" evidence="1">
    <location>
        <position position="13"/>
    </location>
    <ligand>
        <name>Zn(2+)</name>
        <dbReference type="ChEBI" id="CHEBI:29105"/>
    </ligand>
</feature>
<reference evidence="4" key="1">
    <citation type="submission" date="2016-02" db="EMBL/GenBank/DDBJ databases">
        <authorList>
            <person name="Holder M.E."/>
            <person name="Ajami N.J."/>
            <person name="Petrosino J.F."/>
        </authorList>
    </citation>
    <scope>NUCLEOTIDE SEQUENCE [LARGE SCALE GENOMIC DNA]</scope>
    <source>
        <strain evidence="4">CCUG 45958</strain>
    </source>
</reference>
<keyword evidence="4" id="KW-1185">Reference proteome</keyword>
<organism evidence="3 4">
    <name type="scientific">Desulfovibrio fairfieldensis</name>
    <dbReference type="NCBI Taxonomy" id="44742"/>
    <lineage>
        <taxon>Bacteria</taxon>
        <taxon>Pseudomonadati</taxon>
        <taxon>Thermodesulfobacteriota</taxon>
        <taxon>Desulfovibrionia</taxon>
        <taxon>Desulfovibrionales</taxon>
        <taxon>Desulfovibrionaceae</taxon>
        <taxon>Desulfovibrio</taxon>
    </lineage>
</organism>
<dbReference type="GO" id="GO:0046983">
    <property type="term" value="F:protein dimerization activity"/>
    <property type="evidence" value="ECO:0007669"/>
    <property type="project" value="UniProtKB-UniRule"/>
</dbReference>
<dbReference type="InterPro" id="IPR059188">
    <property type="entry name" value="Znf_CLPX-like"/>
</dbReference>
<dbReference type="GO" id="GO:0051082">
    <property type="term" value="F:unfolded protein binding"/>
    <property type="evidence" value="ECO:0007669"/>
    <property type="project" value="UniProtKB-UniRule"/>
</dbReference>
<protein>
    <recommendedName>
        <fullName evidence="2">ClpX-type ZB domain-containing protein</fullName>
    </recommendedName>
</protein>
<evidence type="ECO:0000259" key="2">
    <source>
        <dbReference type="PROSITE" id="PS51902"/>
    </source>
</evidence>
<dbReference type="STRING" id="44742.AXF13_06775"/>
<dbReference type="KEGG" id="dfi:AXF13_06775"/>
<comment type="similarity">
    <text evidence="1">Belongs to the ClpX chaperone family.</text>
</comment>
<dbReference type="InterPro" id="IPR010603">
    <property type="entry name" value="Znf_CppX_C4"/>
</dbReference>
<dbReference type="Gene3D" id="6.20.220.10">
    <property type="entry name" value="ClpX chaperone, C4-type zinc finger domain"/>
    <property type="match status" value="1"/>
</dbReference>
<keyword evidence="1" id="KW-0479">Metal-binding</keyword>
<evidence type="ECO:0000256" key="1">
    <source>
        <dbReference type="PROSITE-ProRule" id="PRU01250"/>
    </source>
</evidence>
<evidence type="ECO:0000313" key="4">
    <source>
        <dbReference type="Proteomes" id="UP000069241"/>
    </source>
</evidence>
<evidence type="ECO:0000313" key="3">
    <source>
        <dbReference type="EMBL" id="AMD89839.1"/>
    </source>
</evidence>
<gene>
    <name evidence="3" type="ORF">AXF13_06775</name>
</gene>
<keyword evidence="1" id="KW-0143">Chaperone</keyword>